<reference evidence="4" key="1">
    <citation type="journal article" date="2019" name="Int. J. Syst. Evol. Microbiol.">
        <title>The Global Catalogue of Microorganisms (GCM) 10K type strain sequencing project: providing services to taxonomists for standard genome sequencing and annotation.</title>
        <authorList>
            <consortium name="The Broad Institute Genomics Platform"/>
            <consortium name="The Broad Institute Genome Sequencing Center for Infectious Disease"/>
            <person name="Wu L."/>
            <person name="Ma J."/>
        </authorList>
    </citation>
    <scope>NUCLEOTIDE SEQUENCE [LARGE SCALE GENOMIC DNA]</scope>
    <source>
        <strain evidence="4">JCM 19125</strain>
    </source>
</reference>
<feature type="transmembrane region" description="Helical" evidence="2">
    <location>
        <begin position="161"/>
        <end position="184"/>
    </location>
</feature>
<dbReference type="Proteomes" id="UP001501521">
    <property type="component" value="Unassembled WGS sequence"/>
</dbReference>
<dbReference type="Gene3D" id="2.40.50.120">
    <property type="match status" value="1"/>
</dbReference>
<proteinExistence type="predicted"/>
<evidence type="ECO:0000313" key="3">
    <source>
        <dbReference type="EMBL" id="GAA4895111.1"/>
    </source>
</evidence>
<dbReference type="SUPFAM" id="SSF50242">
    <property type="entry name" value="TIMP-like"/>
    <property type="match status" value="1"/>
</dbReference>
<sequence>MVLFLLAGIGVVSWHQAPRAMACSCADLSIAEKAQSADLVAEGVVVGVDRPENAVSSADDATYTVELTRLWKGPDVPQVAVLSALEGPSCGLEGISEGTTIALFSRDDGGVWRSNLCDGTGPISESTIGEITAALGEPSALTPRAPESTTPSPGGDTGSPALPYTALIVAGAGLAALLVIRWWLRRRAAQAD</sequence>
<evidence type="ECO:0000256" key="2">
    <source>
        <dbReference type="SAM" id="Phobius"/>
    </source>
</evidence>
<keyword evidence="2" id="KW-1133">Transmembrane helix</keyword>
<organism evidence="3 4">
    <name type="scientific">Tessaracoccus lubricantis</name>
    <dbReference type="NCBI Taxonomy" id="545543"/>
    <lineage>
        <taxon>Bacteria</taxon>
        <taxon>Bacillati</taxon>
        <taxon>Actinomycetota</taxon>
        <taxon>Actinomycetes</taxon>
        <taxon>Propionibacteriales</taxon>
        <taxon>Propionibacteriaceae</taxon>
        <taxon>Tessaracoccus</taxon>
    </lineage>
</organism>
<name>A0ABP9FFM4_9ACTN</name>
<dbReference type="InterPro" id="IPR008993">
    <property type="entry name" value="TIMP-like_OB-fold"/>
</dbReference>
<protein>
    <recommendedName>
        <fullName evidence="5">Tissue inhibitor of metalloproteinase</fullName>
    </recommendedName>
</protein>
<evidence type="ECO:0008006" key="5">
    <source>
        <dbReference type="Google" id="ProtNLM"/>
    </source>
</evidence>
<accession>A0ABP9FFM4</accession>
<evidence type="ECO:0000256" key="1">
    <source>
        <dbReference type="SAM" id="MobiDB-lite"/>
    </source>
</evidence>
<gene>
    <name evidence="3" type="ORF">GCM10025789_10680</name>
</gene>
<keyword evidence="4" id="KW-1185">Reference proteome</keyword>
<keyword evidence="2" id="KW-0812">Transmembrane</keyword>
<evidence type="ECO:0000313" key="4">
    <source>
        <dbReference type="Proteomes" id="UP001501521"/>
    </source>
</evidence>
<keyword evidence="2" id="KW-0472">Membrane</keyword>
<comment type="caution">
    <text evidence="3">The sequence shown here is derived from an EMBL/GenBank/DDBJ whole genome shotgun (WGS) entry which is preliminary data.</text>
</comment>
<dbReference type="EMBL" id="BAABLV010000017">
    <property type="protein sequence ID" value="GAA4895111.1"/>
    <property type="molecule type" value="Genomic_DNA"/>
</dbReference>
<feature type="region of interest" description="Disordered" evidence="1">
    <location>
        <begin position="139"/>
        <end position="158"/>
    </location>
</feature>